<name>A0ABP0GLX8_CLALP</name>
<evidence type="ECO:0000256" key="1">
    <source>
        <dbReference type="SAM" id="MobiDB-lite"/>
    </source>
</evidence>
<accession>A0ABP0GLX8</accession>
<dbReference type="EMBL" id="CAWYQH010000130">
    <property type="protein sequence ID" value="CAK8692575.1"/>
    <property type="molecule type" value="Genomic_DNA"/>
</dbReference>
<dbReference type="Gene3D" id="3.40.50.300">
    <property type="entry name" value="P-loop containing nucleotide triphosphate hydrolases"/>
    <property type="match status" value="1"/>
</dbReference>
<gene>
    <name evidence="3" type="ORF">CVLEPA_LOCUS25830</name>
</gene>
<evidence type="ECO:0000259" key="2">
    <source>
        <dbReference type="Pfam" id="PF00931"/>
    </source>
</evidence>
<comment type="caution">
    <text evidence="3">The sequence shown here is derived from an EMBL/GenBank/DDBJ whole genome shotgun (WGS) entry which is preliminary data.</text>
</comment>
<sequence length="903" mass="102844">MSSPTSTVQSDSYSSEGNSNRDYRTTVLNVSIEGSNVTIGDGIQGSPGPARQAPPKPSSVDLLRQPIQHFTETSCYTKVLKLAQTNNVLILHCHGVPGSGKSEIIRKIAKQFPFYGEDVGEDAVHVKWHIQCHDSGHDVKEQMTSLIGSLRKHAILPPEDDYQGIIQAIEENTAQPLITALEKANIPVLLLLEDINKNEDSMEFTKDLLRSLNSKCKFHIYMATRDKSVGLSDSERKDIPHYYLKHVNGFEETEGLKFLLIDLKDENLEEKEAARKVLERFSGSPLGLRAAKGFCKESRISYQDYLDQLSSDDKYIQSEEFQNLRKEFGGKAMHVFQAVTMPFQIKEDSDQDEVLRWKILRCLSCMNYDRIPRSLLNECFCKLCENGSKSPLQNKIKSGQLITLLLNHEMCTKTDEDEITFHEVVTRAFRSQKPNPVVKNFYPLKEAIYILAGLATKDMRTKKRSNEMYKLIRHAESLLELVEQNMDQLMQAEDAALLRLLISHLYETFGAVMMCKSLAYYNDSLVYLDKALNLVWENEDIDLLNKGETSAVDVAKQVLQAYAEATEPTANLFNQYASKLPIFFDDEMQKYLEGKSKPRSKFKMVKDAINKHEGNGKLIEALRSCKVFLDDKRWRQVFFPERIASILHSTSRALLYADAEERTPENLDKFMWISSLANSIAVECRKKYNVGLLCEHLSNTGGMIPIMLANKLDTNTLLEAEKKCVAVLDKGSHLFDMYEQGMLKEVYGPSHDSSRLQSLRNLVRIHARLAGKDNASSAGDSHCENLVKLAEKMKSSSSATLCFIYAAKYYAVKKNYEDAIICYKKFFEHADPKTRYQVYCWAAYNFARTVLEGEIKEECECAKGKCDKVLKDNEVMGADLNRRLSETMERMKEKFDTENKNLY</sequence>
<proteinExistence type="predicted"/>
<feature type="region of interest" description="Disordered" evidence="1">
    <location>
        <begin position="38"/>
        <end position="60"/>
    </location>
</feature>
<dbReference type="Proteomes" id="UP001642483">
    <property type="component" value="Unassembled WGS sequence"/>
</dbReference>
<keyword evidence="4" id="KW-1185">Reference proteome</keyword>
<protein>
    <recommendedName>
        <fullName evidence="2">NB-ARC domain-containing protein</fullName>
    </recommendedName>
</protein>
<dbReference type="InterPro" id="IPR027417">
    <property type="entry name" value="P-loop_NTPase"/>
</dbReference>
<evidence type="ECO:0000313" key="3">
    <source>
        <dbReference type="EMBL" id="CAK8692575.1"/>
    </source>
</evidence>
<organism evidence="3 4">
    <name type="scientific">Clavelina lepadiformis</name>
    <name type="common">Light-bulb sea squirt</name>
    <name type="synonym">Ascidia lepadiformis</name>
    <dbReference type="NCBI Taxonomy" id="159417"/>
    <lineage>
        <taxon>Eukaryota</taxon>
        <taxon>Metazoa</taxon>
        <taxon>Chordata</taxon>
        <taxon>Tunicata</taxon>
        <taxon>Ascidiacea</taxon>
        <taxon>Aplousobranchia</taxon>
        <taxon>Clavelinidae</taxon>
        <taxon>Clavelina</taxon>
    </lineage>
</organism>
<feature type="compositionally biased region" description="Polar residues" evidence="1">
    <location>
        <begin position="1"/>
        <end position="18"/>
    </location>
</feature>
<reference evidence="3 4" key="1">
    <citation type="submission" date="2024-02" db="EMBL/GenBank/DDBJ databases">
        <authorList>
            <person name="Daric V."/>
            <person name="Darras S."/>
        </authorList>
    </citation>
    <scope>NUCLEOTIDE SEQUENCE [LARGE SCALE GENOMIC DNA]</scope>
</reference>
<evidence type="ECO:0000313" key="4">
    <source>
        <dbReference type="Proteomes" id="UP001642483"/>
    </source>
</evidence>
<feature type="domain" description="NB-ARC" evidence="2">
    <location>
        <begin position="81"/>
        <end position="236"/>
    </location>
</feature>
<dbReference type="SUPFAM" id="SSF52540">
    <property type="entry name" value="P-loop containing nucleoside triphosphate hydrolases"/>
    <property type="match status" value="1"/>
</dbReference>
<dbReference type="InterPro" id="IPR002182">
    <property type="entry name" value="NB-ARC"/>
</dbReference>
<dbReference type="Pfam" id="PF00931">
    <property type="entry name" value="NB-ARC"/>
    <property type="match status" value="1"/>
</dbReference>
<feature type="region of interest" description="Disordered" evidence="1">
    <location>
        <begin position="1"/>
        <end position="23"/>
    </location>
</feature>